<evidence type="ECO:0008006" key="3">
    <source>
        <dbReference type="Google" id="ProtNLM"/>
    </source>
</evidence>
<proteinExistence type="predicted"/>
<dbReference type="InterPro" id="IPR010985">
    <property type="entry name" value="Ribbon_hlx_hlx"/>
</dbReference>
<comment type="caution">
    <text evidence="1">The sequence shown here is derived from an EMBL/GenBank/DDBJ whole genome shotgun (WGS) entry which is preliminary data.</text>
</comment>
<organism evidence="1 2">
    <name type="scientific">Streptomyces longisporus</name>
    <dbReference type="NCBI Taxonomy" id="1948"/>
    <lineage>
        <taxon>Bacteria</taxon>
        <taxon>Bacillati</taxon>
        <taxon>Actinomycetota</taxon>
        <taxon>Actinomycetes</taxon>
        <taxon>Kitasatosporales</taxon>
        <taxon>Streptomycetaceae</taxon>
        <taxon>Streptomyces</taxon>
    </lineage>
</organism>
<evidence type="ECO:0000313" key="1">
    <source>
        <dbReference type="EMBL" id="GAA2482046.1"/>
    </source>
</evidence>
<name>A0ABP5YKV1_STRLO</name>
<dbReference type="Proteomes" id="UP001501777">
    <property type="component" value="Unassembled WGS sequence"/>
</dbReference>
<sequence length="56" mass="6657">MLSLRIDGELLERLRHHAAKRGMSVQDYVVRTLIRDDFDERFQSAVEETERFYGVT</sequence>
<dbReference type="SUPFAM" id="SSF47598">
    <property type="entry name" value="Ribbon-helix-helix"/>
    <property type="match status" value="1"/>
</dbReference>
<keyword evidence="2" id="KW-1185">Reference proteome</keyword>
<reference evidence="2" key="1">
    <citation type="journal article" date="2019" name="Int. J. Syst. Evol. Microbiol.">
        <title>The Global Catalogue of Microorganisms (GCM) 10K type strain sequencing project: providing services to taxonomists for standard genome sequencing and annotation.</title>
        <authorList>
            <consortium name="The Broad Institute Genomics Platform"/>
            <consortium name="The Broad Institute Genome Sequencing Center for Infectious Disease"/>
            <person name="Wu L."/>
            <person name="Ma J."/>
        </authorList>
    </citation>
    <scope>NUCLEOTIDE SEQUENCE [LARGE SCALE GENOMIC DNA]</scope>
    <source>
        <strain evidence="2">JCM 4395</strain>
    </source>
</reference>
<protein>
    <recommendedName>
        <fullName evidence="3">Ribbon-helix-helix protein, CopG family</fullName>
    </recommendedName>
</protein>
<accession>A0ABP5YKV1</accession>
<gene>
    <name evidence="1" type="ORF">GCM10010276_18910</name>
</gene>
<dbReference type="EMBL" id="BAAASG010000005">
    <property type="protein sequence ID" value="GAA2482046.1"/>
    <property type="molecule type" value="Genomic_DNA"/>
</dbReference>
<evidence type="ECO:0000313" key="2">
    <source>
        <dbReference type="Proteomes" id="UP001501777"/>
    </source>
</evidence>